<sequence>MFDGGQGTGIVVLLQVSAVLFGWPEVLTLFSSEGCRVEQGCSGASVPCCGQSWRRDPFLFPETAASGEIMTDVLTVLTAFPGLMLLGKSWGAENPERSESPPATLKFLASVWLPETSIMSDQVFKGLDPSAGSYITEPCALPWNTFTLSEVAPVPQLQRSASERDGSSVSRPPFWGRSTTRDPWRGGGGHGRTLICPFNLRAPLWPVLEKALSWKGLSVSFLQGFTLSILSQSFIMTLVLNTAPVETAEPINLRLGCGNSNETRGAHSWDTRPVDTFINEGRRAVEEAGAAQIVAEHLKTLSQNTQPANGKLMTVFCGMLMNYSNDDGLTPLLTPSASGAVLSSPGVAGACFVSPLPLVSCVDVKYGFFRSTLEPAPHRISHSADTLIQRTYNTSAPRRAASSHGADLAKNFLGLERGEILFGFAGFTVVVMLRGRVETKRLFGLPR</sequence>
<dbReference type="EMBL" id="JAFBMS010000058">
    <property type="protein sequence ID" value="KAG9339154.1"/>
    <property type="molecule type" value="Genomic_DNA"/>
</dbReference>
<evidence type="ECO:0000256" key="1">
    <source>
        <dbReference type="SAM" id="MobiDB-lite"/>
    </source>
</evidence>
<evidence type="ECO:0000256" key="2">
    <source>
        <dbReference type="SAM" id="SignalP"/>
    </source>
</evidence>
<keyword evidence="2" id="KW-0732">Signal</keyword>
<feature type="region of interest" description="Disordered" evidence="1">
    <location>
        <begin position="157"/>
        <end position="188"/>
    </location>
</feature>
<name>A0A8T2NGP6_9TELE</name>
<gene>
    <name evidence="3" type="ORF">JZ751_024186</name>
</gene>
<organism evidence="3 4">
    <name type="scientific">Albula glossodonta</name>
    <name type="common">roundjaw bonefish</name>
    <dbReference type="NCBI Taxonomy" id="121402"/>
    <lineage>
        <taxon>Eukaryota</taxon>
        <taxon>Metazoa</taxon>
        <taxon>Chordata</taxon>
        <taxon>Craniata</taxon>
        <taxon>Vertebrata</taxon>
        <taxon>Euteleostomi</taxon>
        <taxon>Actinopterygii</taxon>
        <taxon>Neopterygii</taxon>
        <taxon>Teleostei</taxon>
        <taxon>Albuliformes</taxon>
        <taxon>Albulidae</taxon>
        <taxon>Albula</taxon>
    </lineage>
</organism>
<accession>A0A8T2NGP6</accession>
<protein>
    <submittedName>
        <fullName evidence="3">Uncharacterized protein</fullName>
    </submittedName>
</protein>
<comment type="caution">
    <text evidence="3">The sequence shown here is derived from an EMBL/GenBank/DDBJ whole genome shotgun (WGS) entry which is preliminary data.</text>
</comment>
<keyword evidence="4" id="KW-1185">Reference proteome</keyword>
<evidence type="ECO:0000313" key="3">
    <source>
        <dbReference type="EMBL" id="KAG9339154.1"/>
    </source>
</evidence>
<evidence type="ECO:0000313" key="4">
    <source>
        <dbReference type="Proteomes" id="UP000824540"/>
    </source>
</evidence>
<dbReference type="AlphaFoldDB" id="A0A8T2NGP6"/>
<feature type="chain" id="PRO_5035764149" evidence="2">
    <location>
        <begin position="29"/>
        <end position="447"/>
    </location>
</feature>
<reference evidence="3" key="1">
    <citation type="thesis" date="2021" institute="BYU ScholarsArchive" country="Provo, UT, USA">
        <title>Applications of and Algorithms for Genome Assembly and Genomic Analyses with an Emphasis on Marine Teleosts.</title>
        <authorList>
            <person name="Pickett B.D."/>
        </authorList>
    </citation>
    <scope>NUCLEOTIDE SEQUENCE</scope>
    <source>
        <strain evidence="3">HI-2016</strain>
    </source>
</reference>
<proteinExistence type="predicted"/>
<feature type="signal peptide" evidence="2">
    <location>
        <begin position="1"/>
        <end position="28"/>
    </location>
</feature>
<dbReference type="Proteomes" id="UP000824540">
    <property type="component" value="Unassembled WGS sequence"/>
</dbReference>
<dbReference type="OrthoDB" id="26149at2759"/>